<feature type="transmembrane region" description="Helical" evidence="1">
    <location>
        <begin position="7"/>
        <end position="28"/>
    </location>
</feature>
<reference evidence="3" key="1">
    <citation type="journal article" date="2019" name="Int. J. Syst. Evol. Microbiol.">
        <title>The Global Catalogue of Microorganisms (GCM) 10K type strain sequencing project: providing services to taxonomists for standard genome sequencing and annotation.</title>
        <authorList>
            <consortium name="The Broad Institute Genomics Platform"/>
            <consortium name="The Broad Institute Genome Sequencing Center for Infectious Disease"/>
            <person name="Wu L."/>
            <person name="Ma J."/>
        </authorList>
    </citation>
    <scope>NUCLEOTIDE SEQUENCE [LARGE SCALE GENOMIC DNA]</scope>
    <source>
        <strain evidence="3">JCM 17633</strain>
    </source>
</reference>
<sequence>MGVLKRIFNFYLNSSIHVALAAYALAWITLIEMNVDYDKSLLSFVFFATITGYNFVKYFGIVKFHHRSLASWLKALQVFSFLAFLAMCYFVLKLEFNALVLIVILGIITFFYAIPIMVPKQYLFDDHKNLRQVSGLKVYLIALIWMLTTVLLPMLNNDIVMSPDSVIIGVQRFCYVLVLMLPFEIRDLNYDSLKLATIPQKIGVKNTKIIGVALLVVFLMLEFFKDELLDVSIIAIVITTIITLVLLLLSNKNQSKYFSAFWVEGLPIIWLLVLLLLR</sequence>
<evidence type="ECO:0000256" key="1">
    <source>
        <dbReference type="SAM" id="Phobius"/>
    </source>
</evidence>
<keyword evidence="1" id="KW-0472">Membrane</keyword>
<feature type="transmembrane region" description="Helical" evidence="1">
    <location>
        <begin position="98"/>
        <end position="118"/>
    </location>
</feature>
<accession>A0ABP8CJD7</accession>
<dbReference type="Proteomes" id="UP001501682">
    <property type="component" value="Unassembled WGS sequence"/>
</dbReference>
<feature type="transmembrane region" description="Helical" evidence="1">
    <location>
        <begin position="72"/>
        <end position="92"/>
    </location>
</feature>
<protein>
    <recommendedName>
        <fullName evidence="4">Prenyltransferase</fullName>
    </recommendedName>
</protein>
<feature type="transmembrane region" description="Helical" evidence="1">
    <location>
        <begin position="167"/>
        <end position="185"/>
    </location>
</feature>
<evidence type="ECO:0000313" key="2">
    <source>
        <dbReference type="EMBL" id="GAA4239998.1"/>
    </source>
</evidence>
<evidence type="ECO:0000313" key="3">
    <source>
        <dbReference type="Proteomes" id="UP001501682"/>
    </source>
</evidence>
<feature type="transmembrane region" description="Helical" evidence="1">
    <location>
        <begin position="257"/>
        <end position="277"/>
    </location>
</feature>
<feature type="transmembrane region" description="Helical" evidence="1">
    <location>
        <begin position="231"/>
        <end position="250"/>
    </location>
</feature>
<keyword evidence="1" id="KW-0812">Transmembrane</keyword>
<proteinExistence type="predicted"/>
<keyword evidence="3" id="KW-1185">Reference proteome</keyword>
<keyword evidence="1" id="KW-1133">Transmembrane helix</keyword>
<name>A0ABP8CJD7_9FLAO</name>
<gene>
    <name evidence="2" type="ORF">GCM10022292_00650</name>
</gene>
<feature type="transmembrane region" description="Helical" evidence="1">
    <location>
        <begin position="138"/>
        <end position="155"/>
    </location>
</feature>
<comment type="caution">
    <text evidence="2">The sequence shown here is derived from an EMBL/GenBank/DDBJ whole genome shotgun (WGS) entry which is preliminary data.</text>
</comment>
<feature type="transmembrane region" description="Helical" evidence="1">
    <location>
        <begin position="206"/>
        <end position="225"/>
    </location>
</feature>
<feature type="transmembrane region" description="Helical" evidence="1">
    <location>
        <begin position="40"/>
        <end position="60"/>
    </location>
</feature>
<organism evidence="2 3">
    <name type="scientific">Winogradskyella damuponensis</name>
    <dbReference type="NCBI Taxonomy" id="943939"/>
    <lineage>
        <taxon>Bacteria</taxon>
        <taxon>Pseudomonadati</taxon>
        <taxon>Bacteroidota</taxon>
        <taxon>Flavobacteriia</taxon>
        <taxon>Flavobacteriales</taxon>
        <taxon>Flavobacteriaceae</taxon>
        <taxon>Winogradskyella</taxon>
    </lineage>
</organism>
<evidence type="ECO:0008006" key="4">
    <source>
        <dbReference type="Google" id="ProtNLM"/>
    </source>
</evidence>
<dbReference type="RefSeq" id="WP_334470537.1">
    <property type="nucleotide sequence ID" value="NZ_BAABCB010000002.1"/>
</dbReference>
<dbReference type="EMBL" id="BAABCB010000002">
    <property type="protein sequence ID" value="GAA4239998.1"/>
    <property type="molecule type" value="Genomic_DNA"/>
</dbReference>